<keyword evidence="1" id="KW-1133">Transmembrane helix</keyword>
<name>A0A2I0KBV2_PUNGR</name>
<feature type="transmembrane region" description="Helical" evidence="1">
    <location>
        <begin position="114"/>
        <end position="135"/>
    </location>
</feature>
<dbReference type="AlphaFoldDB" id="A0A2I0KBV2"/>
<protein>
    <submittedName>
        <fullName evidence="2">Uncharacterized protein</fullName>
    </submittedName>
</protein>
<dbReference type="STRING" id="22663.A0A2I0KBV2"/>
<keyword evidence="1" id="KW-0812">Transmembrane</keyword>
<evidence type="ECO:0000313" key="3">
    <source>
        <dbReference type="Proteomes" id="UP000233551"/>
    </source>
</evidence>
<dbReference type="EMBL" id="PGOL01000737">
    <property type="protein sequence ID" value="PKI65680.1"/>
    <property type="molecule type" value="Genomic_DNA"/>
</dbReference>
<accession>A0A2I0KBV2</accession>
<evidence type="ECO:0000313" key="2">
    <source>
        <dbReference type="EMBL" id="PKI65680.1"/>
    </source>
</evidence>
<sequence>MAIQTALYFTSFFLVQHWRGRDKGEVKDGVDDKEAVSGSLIDVVRSSIARIRLFLAVGINFLCSVGYYGTSLKVREEAFSDRNPMVRWVILPHRVISPAPRGMVWKVVRMACEVLGIFTVFAISGISGGFLAFYLPETLNRPLYDTMTGLEGGEGGVLKDLWKIFLLHHL</sequence>
<gene>
    <name evidence="2" type="ORF">CRG98_013975</name>
</gene>
<dbReference type="Proteomes" id="UP000233551">
    <property type="component" value="Unassembled WGS sequence"/>
</dbReference>
<evidence type="ECO:0000256" key="1">
    <source>
        <dbReference type="SAM" id="Phobius"/>
    </source>
</evidence>
<comment type="caution">
    <text evidence="2">The sequence shown here is derived from an EMBL/GenBank/DDBJ whole genome shotgun (WGS) entry which is preliminary data.</text>
</comment>
<organism evidence="2 3">
    <name type="scientific">Punica granatum</name>
    <name type="common">Pomegranate</name>
    <dbReference type="NCBI Taxonomy" id="22663"/>
    <lineage>
        <taxon>Eukaryota</taxon>
        <taxon>Viridiplantae</taxon>
        <taxon>Streptophyta</taxon>
        <taxon>Embryophyta</taxon>
        <taxon>Tracheophyta</taxon>
        <taxon>Spermatophyta</taxon>
        <taxon>Magnoliopsida</taxon>
        <taxon>eudicotyledons</taxon>
        <taxon>Gunneridae</taxon>
        <taxon>Pentapetalae</taxon>
        <taxon>rosids</taxon>
        <taxon>malvids</taxon>
        <taxon>Myrtales</taxon>
        <taxon>Lythraceae</taxon>
        <taxon>Punica</taxon>
    </lineage>
</organism>
<proteinExistence type="predicted"/>
<reference evidence="2 3" key="1">
    <citation type="submission" date="2017-11" db="EMBL/GenBank/DDBJ databases">
        <title>De-novo sequencing of pomegranate (Punica granatum L.) genome.</title>
        <authorList>
            <person name="Akparov Z."/>
            <person name="Amiraslanov A."/>
            <person name="Hajiyeva S."/>
            <person name="Abbasov M."/>
            <person name="Kaur K."/>
            <person name="Hamwieh A."/>
            <person name="Solovyev V."/>
            <person name="Salamov A."/>
            <person name="Braich B."/>
            <person name="Kosarev P."/>
            <person name="Mahmoud A."/>
            <person name="Hajiyev E."/>
            <person name="Babayeva S."/>
            <person name="Izzatullayeva V."/>
            <person name="Mammadov A."/>
            <person name="Mammadov A."/>
            <person name="Sharifova S."/>
            <person name="Ojaghi J."/>
            <person name="Eynullazada K."/>
            <person name="Bayramov B."/>
            <person name="Abdulazimova A."/>
            <person name="Shahmuradov I."/>
        </authorList>
    </citation>
    <scope>NUCLEOTIDE SEQUENCE [LARGE SCALE GENOMIC DNA]</scope>
    <source>
        <strain evidence="3">cv. AG2017</strain>
        <tissue evidence="2">Leaf</tissue>
    </source>
</reference>
<keyword evidence="1" id="KW-0472">Membrane</keyword>
<keyword evidence="3" id="KW-1185">Reference proteome</keyword>